<proteinExistence type="predicted"/>
<accession>A0AAP0JCU5</accession>
<dbReference type="EMBL" id="JBBNAE010000004">
    <property type="protein sequence ID" value="KAK9130593.1"/>
    <property type="molecule type" value="Genomic_DNA"/>
</dbReference>
<reference evidence="1 2" key="1">
    <citation type="submission" date="2024-01" db="EMBL/GenBank/DDBJ databases">
        <title>Genome assemblies of Stephania.</title>
        <authorList>
            <person name="Yang L."/>
        </authorList>
    </citation>
    <scope>NUCLEOTIDE SEQUENCE [LARGE SCALE GENOMIC DNA]</scope>
    <source>
        <strain evidence="1">QJT</strain>
        <tissue evidence="1">Leaf</tissue>
    </source>
</reference>
<comment type="caution">
    <text evidence="1">The sequence shown here is derived from an EMBL/GenBank/DDBJ whole genome shotgun (WGS) entry which is preliminary data.</text>
</comment>
<keyword evidence="2" id="KW-1185">Reference proteome</keyword>
<dbReference type="AlphaFoldDB" id="A0AAP0JCU5"/>
<evidence type="ECO:0000313" key="2">
    <source>
        <dbReference type="Proteomes" id="UP001417504"/>
    </source>
</evidence>
<organism evidence="1 2">
    <name type="scientific">Stephania japonica</name>
    <dbReference type="NCBI Taxonomy" id="461633"/>
    <lineage>
        <taxon>Eukaryota</taxon>
        <taxon>Viridiplantae</taxon>
        <taxon>Streptophyta</taxon>
        <taxon>Embryophyta</taxon>
        <taxon>Tracheophyta</taxon>
        <taxon>Spermatophyta</taxon>
        <taxon>Magnoliopsida</taxon>
        <taxon>Ranunculales</taxon>
        <taxon>Menispermaceae</taxon>
        <taxon>Menispermoideae</taxon>
        <taxon>Cissampelideae</taxon>
        <taxon>Stephania</taxon>
    </lineage>
</organism>
<gene>
    <name evidence="1" type="ORF">Sjap_011080</name>
</gene>
<name>A0AAP0JCU5_9MAGN</name>
<sequence length="250" mass="28045">MSSRSNALFRDAKAKLVKIRSQQSNHLESLNFPKEEFHAKICILFNGAVREQMRLHLNCFFVRQISSIGSFGNFGREKVGRDWSSVAERRQLRRFRSDDDDSFADAGAMTTVEEMIDDDDGFALREGVVMEKRRGECECGSAGICRAVPGRARRKSATTSELRMNIKSQEEDLESDLNLQSLNSGRIGVAFSGGQFNTHVAYIQGIMMRQNHVLELPDELLNLKESMHAELPKAIDAPFVVDISKGKGIT</sequence>
<protein>
    <submittedName>
        <fullName evidence="1">Uncharacterized protein</fullName>
    </submittedName>
</protein>
<evidence type="ECO:0000313" key="1">
    <source>
        <dbReference type="EMBL" id="KAK9130593.1"/>
    </source>
</evidence>
<dbReference type="Proteomes" id="UP001417504">
    <property type="component" value="Unassembled WGS sequence"/>
</dbReference>